<dbReference type="Proteomes" id="UP000823749">
    <property type="component" value="Chromosome 13"/>
</dbReference>
<feature type="domain" description="DOMON" evidence="8">
    <location>
        <begin position="47"/>
        <end position="166"/>
    </location>
</feature>
<evidence type="ECO:0000256" key="5">
    <source>
        <dbReference type="ARBA" id="ARBA00023136"/>
    </source>
</evidence>
<evidence type="ECO:0000256" key="1">
    <source>
        <dbReference type="ARBA" id="ARBA00004370"/>
    </source>
</evidence>
<organism evidence="9 10">
    <name type="scientific">Rhododendron griersonianum</name>
    <dbReference type="NCBI Taxonomy" id="479676"/>
    <lineage>
        <taxon>Eukaryota</taxon>
        <taxon>Viridiplantae</taxon>
        <taxon>Streptophyta</taxon>
        <taxon>Embryophyta</taxon>
        <taxon>Tracheophyta</taxon>
        <taxon>Spermatophyta</taxon>
        <taxon>Magnoliopsida</taxon>
        <taxon>eudicotyledons</taxon>
        <taxon>Gunneridae</taxon>
        <taxon>Pentapetalae</taxon>
        <taxon>asterids</taxon>
        <taxon>Ericales</taxon>
        <taxon>Ericaceae</taxon>
        <taxon>Ericoideae</taxon>
        <taxon>Rhodoreae</taxon>
        <taxon>Rhododendron</taxon>
    </lineage>
</organism>
<evidence type="ECO:0000313" key="9">
    <source>
        <dbReference type="EMBL" id="KAG5514851.1"/>
    </source>
</evidence>
<dbReference type="GO" id="GO:0016020">
    <property type="term" value="C:membrane"/>
    <property type="evidence" value="ECO:0007669"/>
    <property type="project" value="UniProtKB-SubCell"/>
</dbReference>
<protein>
    <recommendedName>
        <fullName evidence="8">DOMON domain-containing protein</fullName>
    </recommendedName>
</protein>
<comment type="subcellular location">
    <subcellularLocation>
        <location evidence="1">Membrane</location>
    </subcellularLocation>
</comment>
<dbReference type="AlphaFoldDB" id="A0AAV6HQM0"/>
<keyword evidence="3 7" id="KW-0732">Signal</keyword>
<comment type="caution">
    <text evidence="9">The sequence shown here is derived from an EMBL/GenBank/DDBJ whole genome shotgun (WGS) entry which is preliminary data.</text>
</comment>
<dbReference type="CDD" id="cd09629">
    <property type="entry name" value="DOMON_CIL1_like"/>
    <property type="match status" value="1"/>
</dbReference>
<evidence type="ECO:0000256" key="2">
    <source>
        <dbReference type="ARBA" id="ARBA00022448"/>
    </source>
</evidence>
<evidence type="ECO:0000256" key="4">
    <source>
        <dbReference type="ARBA" id="ARBA00022982"/>
    </source>
</evidence>
<dbReference type="InterPro" id="IPR005018">
    <property type="entry name" value="DOMON_domain"/>
</dbReference>
<keyword evidence="10" id="KW-1185">Reference proteome</keyword>
<dbReference type="PANTHER" id="PTHR23130">
    <property type="entry name" value="CYTOCHROME B561 AND DOMON DOMAIN-CONTAINING PROTEIN"/>
    <property type="match status" value="1"/>
</dbReference>
<sequence>MAALRLPALLCLCIATLLISPSHSQTCTSQTFTSNKTYANCVDLPTLNATLHWTYESTARLYDSYLSFAFFARPASPSGWIAWGINPDKPQMVGTQALLAYRKNGDGSMAVRPFNIDSKPPTFPSAPISFVVPYVSAEYDGEVMGIFATLELPKNMTSVNHVWNVGGQMSDGVPAPHAVEPENLSSVGTLDLANGTAGTVSDGSGSAVNGTGTGASGAAGPSTSPTTDSSANGGGQGHSGGDRIGSRGFGLFVSVLVMAASTVIWS</sequence>
<evidence type="ECO:0000256" key="3">
    <source>
        <dbReference type="ARBA" id="ARBA00022729"/>
    </source>
</evidence>
<keyword evidence="4" id="KW-0249">Electron transport</keyword>
<dbReference type="Pfam" id="PF04526">
    <property type="entry name" value="DUF568"/>
    <property type="match status" value="1"/>
</dbReference>
<feature type="chain" id="PRO_5043663868" description="DOMON domain-containing protein" evidence="7">
    <location>
        <begin position="25"/>
        <end position="266"/>
    </location>
</feature>
<dbReference type="EMBL" id="JACTNZ010000013">
    <property type="protein sequence ID" value="KAG5514851.1"/>
    <property type="molecule type" value="Genomic_DNA"/>
</dbReference>
<feature type="compositionally biased region" description="Low complexity" evidence="6">
    <location>
        <begin position="218"/>
        <end position="231"/>
    </location>
</feature>
<dbReference type="PANTHER" id="PTHR23130:SF195">
    <property type="entry name" value="CYTOCHROME B561 AND DOMON DOMAIN-CONTAINING PROTEIN"/>
    <property type="match status" value="1"/>
</dbReference>
<dbReference type="PROSITE" id="PS50836">
    <property type="entry name" value="DOMON"/>
    <property type="match status" value="1"/>
</dbReference>
<keyword evidence="5" id="KW-0472">Membrane</keyword>
<feature type="signal peptide" evidence="7">
    <location>
        <begin position="1"/>
        <end position="24"/>
    </location>
</feature>
<name>A0AAV6HQM0_9ERIC</name>
<accession>A0AAV6HQM0</accession>
<gene>
    <name evidence="9" type="ORF">RHGRI_036037</name>
</gene>
<reference evidence="9 10" key="1">
    <citation type="submission" date="2020-08" db="EMBL/GenBank/DDBJ databases">
        <title>Plant Genome Project.</title>
        <authorList>
            <person name="Zhang R.-G."/>
        </authorList>
    </citation>
    <scope>NUCLEOTIDE SEQUENCE [LARGE SCALE GENOMIC DNA]</scope>
    <source>
        <strain evidence="9">WSP0</strain>
        <tissue evidence="9">Leaf</tissue>
    </source>
</reference>
<evidence type="ECO:0000313" key="10">
    <source>
        <dbReference type="Proteomes" id="UP000823749"/>
    </source>
</evidence>
<evidence type="ECO:0000256" key="7">
    <source>
        <dbReference type="SAM" id="SignalP"/>
    </source>
</evidence>
<dbReference type="InterPro" id="IPR045265">
    <property type="entry name" value="AIR12_DOMON"/>
</dbReference>
<keyword evidence="2" id="KW-0813">Transport</keyword>
<proteinExistence type="predicted"/>
<evidence type="ECO:0000256" key="6">
    <source>
        <dbReference type="SAM" id="MobiDB-lite"/>
    </source>
</evidence>
<feature type="region of interest" description="Disordered" evidence="6">
    <location>
        <begin position="189"/>
        <end position="242"/>
    </location>
</feature>
<evidence type="ECO:0000259" key="8">
    <source>
        <dbReference type="PROSITE" id="PS50836"/>
    </source>
</evidence>